<accession>A0A2T6G6P8</accession>
<dbReference type="Gene3D" id="1.10.10.10">
    <property type="entry name" value="Winged helix-like DNA-binding domain superfamily/Winged helix DNA-binding domain"/>
    <property type="match status" value="1"/>
</dbReference>
<evidence type="ECO:0000313" key="4">
    <source>
        <dbReference type="Proteomes" id="UP000244184"/>
    </source>
</evidence>
<organism evidence="3 4">
    <name type="scientific">Paenibacillus elgii</name>
    <dbReference type="NCBI Taxonomy" id="189691"/>
    <lineage>
        <taxon>Bacteria</taxon>
        <taxon>Bacillati</taxon>
        <taxon>Bacillota</taxon>
        <taxon>Bacilli</taxon>
        <taxon>Bacillales</taxon>
        <taxon>Paenibacillaceae</taxon>
        <taxon>Paenibacillus</taxon>
    </lineage>
</organism>
<dbReference type="Pfam" id="PF08279">
    <property type="entry name" value="HTH_11"/>
    <property type="match status" value="1"/>
</dbReference>
<protein>
    <submittedName>
        <fullName evidence="3">DNA-binding transcriptional regulator</fullName>
    </submittedName>
</protein>
<dbReference type="AlphaFoldDB" id="A0A2T6G6P8"/>
<sequence length="321" mass="36464">MSKADNMLSILWLLKKGKRLTAQQLADELEIHVRTVYRCIDALCASGVPVVADAGHHGGYSLLESFNEAPLFFDLEEQTALVHSAAFAQQAGYPYGEALERAVAKLKRYTNEEQLHALERRESGLEVIHPPVPPRLEVILQVLEQSAAEGRTLRIAYQSGYESDITERSIDPYGLVHWKSAWYIVAYCRLRREIRSFRVDRIRDWTDTEERFERPDGFSARHFLLKDLLPGPETQEALVTVRIQGQPQAINDLCRHWLFGHTLVERSADHVQFQVTESFAYTRLPYMLLGYGGSLSAVEPLPLKECMAGIASALAEYYETL</sequence>
<feature type="domain" description="WYL" evidence="2">
    <location>
        <begin position="139"/>
        <end position="206"/>
    </location>
</feature>
<dbReference type="PROSITE" id="PS52050">
    <property type="entry name" value="WYL"/>
    <property type="match status" value="1"/>
</dbReference>
<dbReference type="GO" id="GO:0003677">
    <property type="term" value="F:DNA binding"/>
    <property type="evidence" value="ECO:0007669"/>
    <property type="project" value="UniProtKB-KW"/>
</dbReference>
<dbReference type="InterPro" id="IPR036390">
    <property type="entry name" value="WH_DNA-bd_sf"/>
</dbReference>
<dbReference type="InterPro" id="IPR026881">
    <property type="entry name" value="WYL_dom"/>
</dbReference>
<dbReference type="Pfam" id="PF13280">
    <property type="entry name" value="WYL"/>
    <property type="match status" value="1"/>
</dbReference>
<dbReference type="RefSeq" id="WP_108530833.1">
    <property type="nucleotide sequence ID" value="NZ_PYHP01000019.1"/>
</dbReference>
<dbReference type="InterPro" id="IPR013196">
    <property type="entry name" value="HTH_11"/>
</dbReference>
<dbReference type="PANTHER" id="PTHR34580:SF3">
    <property type="entry name" value="PROTEIN PAFB"/>
    <property type="match status" value="1"/>
</dbReference>
<comment type="caution">
    <text evidence="3">The sequence shown here is derived from an EMBL/GenBank/DDBJ whole genome shotgun (WGS) entry which is preliminary data.</text>
</comment>
<name>A0A2T6G6P8_9BACL</name>
<dbReference type="Proteomes" id="UP000244184">
    <property type="component" value="Unassembled WGS sequence"/>
</dbReference>
<evidence type="ECO:0000259" key="1">
    <source>
        <dbReference type="Pfam" id="PF08279"/>
    </source>
</evidence>
<dbReference type="EMBL" id="PYHP01000019">
    <property type="protein sequence ID" value="PUA39828.1"/>
    <property type="molecule type" value="Genomic_DNA"/>
</dbReference>
<feature type="domain" description="Helix-turn-helix type 11" evidence="1">
    <location>
        <begin position="8"/>
        <end position="60"/>
    </location>
</feature>
<dbReference type="InterPro" id="IPR051534">
    <property type="entry name" value="CBASS_pafABC_assoc_protein"/>
</dbReference>
<dbReference type="SUPFAM" id="SSF46785">
    <property type="entry name" value="Winged helix' DNA-binding domain"/>
    <property type="match status" value="1"/>
</dbReference>
<gene>
    <name evidence="3" type="ORF">C8Z91_07080</name>
</gene>
<dbReference type="InterPro" id="IPR036388">
    <property type="entry name" value="WH-like_DNA-bd_sf"/>
</dbReference>
<reference evidence="3 4" key="1">
    <citation type="submission" date="2018-03" db="EMBL/GenBank/DDBJ databases">
        <title>Genome sequence of Paenibacillus elgii strain AC13 an antimicrobial compound producing bacteria.</title>
        <authorList>
            <person name="Kurokawa A.S."/>
            <person name="Araujo J.F."/>
            <person name="Costa R.A."/>
            <person name="Ortega D.B."/>
            <person name="Pires A.S."/>
            <person name="Pappas G.J.Jr."/>
            <person name="Franco O.L."/>
            <person name="Barreto C."/>
            <person name="Magalhaes B.S."/>
            <person name="Kruger R.H."/>
        </authorList>
    </citation>
    <scope>NUCLEOTIDE SEQUENCE [LARGE SCALE GENOMIC DNA]</scope>
    <source>
        <strain evidence="3 4">AC13</strain>
    </source>
</reference>
<evidence type="ECO:0000313" key="3">
    <source>
        <dbReference type="EMBL" id="PUA39828.1"/>
    </source>
</evidence>
<keyword evidence="3" id="KW-0238">DNA-binding</keyword>
<dbReference type="PANTHER" id="PTHR34580">
    <property type="match status" value="1"/>
</dbReference>
<proteinExistence type="predicted"/>
<evidence type="ECO:0000259" key="2">
    <source>
        <dbReference type="Pfam" id="PF13280"/>
    </source>
</evidence>